<dbReference type="GO" id="GO:0032259">
    <property type="term" value="P:methylation"/>
    <property type="evidence" value="ECO:0007669"/>
    <property type="project" value="UniProtKB-KW"/>
</dbReference>
<feature type="domain" description="Methyltransferase type 11" evidence="1">
    <location>
        <begin position="64"/>
        <end position="160"/>
    </location>
</feature>
<comment type="caution">
    <text evidence="2">The sequence shown here is derived from an EMBL/GenBank/DDBJ whole genome shotgun (WGS) entry which is preliminary data.</text>
</comment>
<dbReference type="Proteomes" id="UP001500967">
    <property type="component" value="Unassembled WGS sequence"/>
</dbReference>
<keyword evidence="2" id="KW-0808">Transferase</keyword>
<dbReference type="CDD" id="cd02440">
    <property type="entry name" value="AdoMet_MTases"/>
    <property type="match status" value="1"/>
</dbReference>
<organism evidence="2 3">
    <name type="scientific">Cryptosporangium japonicum</name>
    <dbReference type="NCBI Taxonomy" id="80872"/>
    <lineage>
        <taxon>Bacteria</taxon>
        <taxon>Bacillati</taxon>
        <taxon>Actinomycetota</taxon>
        <taxon>Actinomycetes</taxon>
        <taxon>Cryptosporangiales</taxon>
        <taxon>Cryptosporangiaceae</taxon>
        <taxon>Cryptosporangium</taxon>
    </lineage>
</organism>
<keyword evidence="3" id="KW-1185">Reference proteome</keyword>
<dbReference type="InterPro" id="IPR029063">
    <property type="entry name" value="SAM-dependent_MTases_sf"/>
</dbReference>
<evidence type="ECO:0000313" key="2">
    <source>
        <dbReference type="EMBL" id="GAA0259004.1"/>
    </source>
</evidence>
<accession>A0ABP3EFE7</accession>
<sequence length="280" mass="31569">MTANGDIDDYRSLNRASWDDRAAAHAASQDYDVDRFRVDPTFLSRVVQFDQERLGDVAGLDGLHLQCHIGTDTLSLSRLGARMTGLDFSGGSLAQARSLAEETGAQIEYVQSDVYEAVEALGAERFDFVFTGVGALCWLPDVRRWAAVVARLLRPGGRLFMREGHPVLWALDDDRRDGRLVLRYPYFERAEPVVWHDEGTYVQTDTQFINNTVHNWNHGLGEVVTALLEQGLTLTQLVEHDSVPWEPFPGLMEKTGGEYRMADRPWRAPMTYTVQAVKPR</sequence>
<keyword evidence="2" id="KW-0489">Methyltransferase</keyword>
<proteinExistence type="predicted"/>
<name>A0ABP3EFE7_9ACTN</name>
<dbReference type="SUPFAM" id="SSF53335">
    <property type="entry name" value="S-adenosyl-L-methionine-dependent methyltransferases"/>
    <property type="match status" value="1"/>
</dbReference>
<dbReference type="GO" id="GO:0008168">
    <property type="term" value="F:methyltransferase activity"/>
    <property type="evidence" value="ECO:0007669"/>
    <property type="project" value="UniProtKB-KW"/>
</dbReference>
<reference evidence="3" key="1">
    <citation type="journal article" date="2019" name="Int. J. Syst. Evol. Microbiol.">
        <title>The Global Catalogue of Microorganisms (GCM) 10K type strain sequencing project: providing services to taxonomists for standard genome sequencing and annotation.</title>
        <authorList>
            <consortium name="The Broad Institute Genomics Platform"/>
            <consortium name="The Broad Institute Genome Sequencing Center for Infectious Disease"/>
            <person name="Wu L."/>
            <person name="Ma J."/>
        </authorList>
    </citation>
    <scope>NUCLEOTIDE SEQUENCE [LARGE SCALE GENOMIC DNA]</scope>
    <source>
        <strain evidence="3">JCM 10425</strain>
    </source>
</reference>
<dbReference type="InterPro" id="IPR013216">
    <property type="entry name" value="Methyltransf_11"/>
</dbReference>
<evidence type="ECO:0000259" key="1">
    <source>
        <dbReference type="Pfam" id="PF08241"/>
    </source>
</evidence>
<protein>
    <submittedName>
        <fullName evidence="2">Class I SAM-dependent methyltransferase</fullName>
    </submittedName>
</protein>
<dbReference type="Gene3D" id="3.40.50.150">
    <property type="entry name" value="Vaccinia Virus protein VP39"/>
    <property type="match status" value="1"/>
</dbReference>
<dbReference type="Pfam" id="PF08241">
    <property type="entry name" value="Methyltransf_11"/>
    <property type="match status" value="1"/>
</dbReference>
<gene>
    <name evidence="2" type="ORF">GCM10009539_50410</name>
</gene>
<dbReference type="EMBL" id="BAAAGX010000020">
    <property type="protein sequence ID" value="GAA0259004.1"/>
    <property type="molecule type" value="Genomic_DNA"/>
</dbReference>
<evidence type="ECO:0000313" key="3">
    <source>
        <dbReference type="Proteomes" id="UP001500967"/>
    </source>
</evidence>